<evidence type="ECO:0000256" key="5">
    <source>
        <dbReference type="ARBA" id="ARBA00022692"/>
    </source>
</evidence>
<evidence type="ECO:0000259" key="14">
    <source>
        <dbReference type="Pfam" id="PF00593"/>
    </source>
</evidence>
<keyword evidence="16" id="KW-0675">Receptor</keyword>
<comment type="subcellular location">
    <subcellularLocation>
        <location evidence="1 12">Cell outer membrane</location>
        <topology evidence="1 12">Multi-pass membrane protein</topology>
    </subcellularLocation>
</comment>
<keyword evidence="17" id="KW-1185">Reference proteome</keyword>
<keyword evidence="6" id="KW-0732">Signal</keyword>
<evidence type="ECO:0000256" key="10">
    <source>
        <dbReference type="ARBA" id="ARBA00023136"/>
    </source>
</evidence>
<dbReference type="AlphaFoldDB" id="A0A5S3PYA7"/>
<dbReference type="InterPro" id="IPR000531">
    <property type="entry name" value="Beta-barrel_TonB"/>
</dbReference>
<keyword evidence="11 12" id="KW-0998">Cell outer membrane</keyword>
<evidence type="ECO:0000313" key="17">
    <source>
        <dbReference type="Proteomes" id="UP000310314"/>
    </source>
</evidence>
<evidence type="ECO:0000259" key="15">
    <source>
        <dbReference type="Pfam" id="PF07715"/>
    </source>
</evidence>
<evidence type="ECO:0000256" key="9">
    <source>
        <dbReference type="ARBA" id="ARBA00023077"/>
    </source>
</evidence>
<keyword evidence="3 12" id="KW-1134">Transmembrane beta strand</keyword>
<dbReference type="GO" id="GO:0015344">
    <property type="term" value="F:siderophore uptake transmembrane transporter activity"/>
    <property type="evidence" value="ECO:0007669"/>
    <property type="project" value="TreeGrafter"/>
</dbReference>
<dbReference type="GO" id="GO:0009279">
    <property type="term" value="C:cell outer membrane"/>
    <property type="evidence" value="ECO:0007669"/>
    <property type="project" value="UniProtKB-SubCell"/>
</dbReference>
<dbReference type="PANTHER" id="PTHR32552">
    <property type="entry name" value="FERRICHROME IRON RECEPTOR-RELATED"/>
    <property type="match status" value="1"/>
</dbReference>
<accession>A0A5S3PYA7</accession>
<feature type="domain" description="TonB-dependent receptor plug" evidence="15">
    <location>
        <begin position="48"/>
        <end position="149"/>
    </location>
</feature>
<dbReference type="Gene3D" id="2.170.130.10">
    <property type="entry name" value="TonB-dependent receptor, plug domain"/>
    <property type="match status" value="1"/>
</dbReference>
<evidence type="ECO:0000256" key="8">
    <source>
        <dbReference type="ARBA" id="ARBA00023065"/>
    </source>
</evidence>
<evidence type="ECO:0000256" key="13">
    <source>
        <dbReference type="RuleBase" id="RU003357"/>
    </source>
</evidence>
<evidence type="ECO:0000256" key="2">
    <source>
        <dbReference type="ARBA" id="ARBA00022448"/>
    </source>
</evidence>
<evidence type="ECO:0000256" key="1">
    <source>
        <dbReference type="ARBA" id="ARBA00004571"/>
    </source>
</evidence>
<keyword evidence="9 13" id="KW-0798">TonB box</keyword>
<dbReference type="InterPro" id="IPR036942">
    <property type="entry name" value="Beta-barrel_TonB_sf"/>
</dbReference>
<feature type="domain" description="TonB-dependent receptor-like beta-barrel" evidence="14">
    <location>
        <begin position="253"/>
        <end position="649"/>
    </location>
</feature>
<evidence type="ECO:0000256" key="7">
    <source>
        <dbReference type="ARBA" id="ARBA00023004"/>
    </source>
</evidence>
<dbReference type="EMBL" id="VATY01000001">
    <property type="protein sequence ID" value="TMM59262.1"/>
    <property type="molecule type" value="Genomic_DNA"/>
</dbReference>
<evidence type="ECO:0000313" key="16">
    <source>
        <dbReference type="EMBL" id="TMM59262.1"/>
    </source>
</evidence>
<dbReference type="PANTHER" id="PTHR32552:SF68">
    <property type="entry name" value="FERRICHROME OUTER MEMBRANE TRANSPORTER_PHAGE RECEPTOR"/>
    <property type="match status" value="1"/>
</dbReference>
<dbReference type="Proteomes" id="UP000310314">
    <property type="component" value="Unassembled WGS sequence"/>
</dbReference>
<comment type="similarity">
    <text evidence="12 13">Belongs to the TonB-dependent receptor family.</text>
</comment>
<dbReference type="OrthoDB" id="9782587at2"/>
<dbReference type="Gene3D" id="2.40.170.20">
    <property type="entry name" value="TonB-dependent receptor, beta-barrel domain"/>
    <property type="match status" value="1"/>
</dbReference>
<dbReference type="InterPro" id="IPR012910">
    <property type="entry name" value="Plug_dom"/>
</dbReference>
<dbReference type="InterPro" id="IPR037066">
    <property type="entry name" value="Plug_dom_sf"/>
</dbReference>
<keyword evidence="4" id="KW-0410">Iron transport</keyword>
<comment type="caution">
    <text evidence="16">The sequence shown here is derived from an EMBL/GenBank/DDBJ whole genome shotgun (WGS) entry which is preliminary data.</text>
</comment>
<evidence type="ECO:0000256" key="12">
    <source>
        <dbReference type="PROSITE-ProRule" id="PRU01360"/>
    </source>
</evidence>
<dbReference type="Pfam" id="PF00593">
    <property type="entry name" value="TonB_dep_Rec_b-barrel"/>
    <property type="match status" value="1"/>
</dbReference>
<keyword evidence="7" id="KW-0408">Iron</keyword>
<dbReference type="PROSITE" id="PS52016">
    <property type="entry name" value="TONB_DEPENDENT_REC_3"/>
    <property type="match status" value="1"/>
</dbReference>
<proteinExistence type="inferred from homology"/>
<dbReference type="SUPFAM" id="SSF56935">
    <property type="entry name" value="Porins"/>
    <property type="match status" value="1"/>
</dbReference>
<keyword evidence="5 12" id="KW-0812">Transmembrane</keyword>
<evidence type="ECO:0000256" key="6">
    <source>
        <dbReference type="ARBA" id="ARBA00022729"/>
    </source>
</evidence>
<sequence length="691" mass="78140">MRHFILIFLCSIQLIDAQDPVKKDSITQLDEVILLDALKKKNATGITPSEVISAKVFQNYSPVSMVSAINQVPGVFIFSGALNTNRITVRGIGARTLFGTDKLRMYYEDIPVTDGSGFSSIEQYDLENLSQIEIIKGPKGTSYGSNLGGAIILSPKKALGRSTNFSNNFTAGSFGLLKNNLSFNHYDGKLRLGLQYGHMETDGYRQNSNFERDGMLLNASYQLNARGKISFLVNHIDFTAQIPSSLGETAFSEDPQQATFTWRVSQGFEDNNSTLVGFSYAHKFNEKFKNTTSIFYNYLDKTEAAPFGILDEITKGFGFRTRFSGAFNFLENNADYSFGAELFKDEYDWDRFDNLWEDNNGNGSLKGVYTGRNKEFRSQWNAFGTLVLPFSSKFSAQFGLNINKTQYDYRDLFNSGIENKSAERNFKAILLPSLNLEYVFSENQKVYANVSRGFSNPTLEETLTPDGVVNPDIAQETGTNYELGTSFSLDDRRFNVNLSIYQMNIKNLLVGERIDEDQFVGKNAGKTRHRGLEIGLNYTWTISKNFQLSPFVNYTLTDHSFVEFIDEEDDFSGNQLTGVPKQRRTSGIQMRLFENFYWNTTHAHVSEIPLTDAGNLFSEPYTVFNTRMGYLKKLSDKFTIGVDFGINNLLDTVYAQSVLINTQGFGGREPRYFYPGDKRNFYGSIRLGYQL</sequence>
<dbReference type="Pfam" id="PF07715">
    <property type="entry name" value="Plug"/>
    <property type="match status" value="1"/>
</dbReference>
<keyword evidence="2 12" id="KW-0813">Transport</keyword>
<keyword evidence="10 12" id="KW-0472">Membrane</keyword>
<evidence type="ECO:0000256" key="11">
    <source>
        <dbReference type="ARBA" id="ARBA00023237"/>
    </source>
</evidence>
<name>A0A5S3PYA7_9FLAO</name>
<dbReference type="RefSeq" id="WP_138657251.1">
    <property type="nucleotide sequence ID" value="NZ_VATY01000001.1"/>
</dbReference>
<gene>
    <name evidence="16" type="ORF">FEE95_07470</name>
</gene>
<organism evidence="16 17">
    <name type="scientific">Maribacter algarum</name>
    <name type="common">ex Zhang et al. 2020</name>
    <dbReference type="NCBI Taxonomy" id="2578118"/>
    <lineage>
        <taxon>Bacteria</taxon>
        <taxon>Pseudomonadati</taxon>
        <taxon>Bacteroidota</taxon>
        <taxon>Flavobacteriia</taxon>
        <taxon>Flavobacteriales</taxon>
        <taxon>Flavobacteriaceae</taxon>
        <taxon>Maribacter</taxon>
    </lineage>
</organism>
<reference evidence="16 17" key="1">
    <citation type="submission" date="2019-05" db="EMBL/GenBank/DDBJ databases">
        <authorList>
            <person name="Zhang J.-Y."/>
            <person name="Feg X."/>
            <person name="Du Z.-J."/>
        </authorList>
    </citation>
    <scope>NUCLEOTIDE SEQUENCE [LARGE SCALE GENOMIC DNA]</scope>
    <source>
        <strain evidence="16 17">RZ26</strain>
    </source>
</reference>
<protein>
    <submittedName>
        <fullName evidence="16">TonB-dependent receptor</fullName>
    </submittedName>
</protein>
<evidence type="ECO:0000256" key="4">
    <source>
        <dbReference type="ARBA" id="ARBA00022496"/>
    </source>
</evidence>
<dbReference type="InterPro" id="IPR039426">
    <property type="entry name" value="TonB-dep_rcpt-like"/>
</dbReference>
<keyword evidence="8" id="KW-0406">Ion transport</keyword>
<evidence type="ECO:0000256" key="3">
    <source>
        <dbReference type="ARBA" id="ARBA00022452"/>
    </source>
</evidence>